<sequence>MVASESSETVSSLDSFLITKFMENISEEEQISIVKVASELVTAIGRWKILRMKFLKRKKPQVRKHNEAGINRRESLVQLEYTCYFVD</sequence>
<evidence type="ECO:0000313" key="1">
    <source>
        <dbReference type="Proteomes" id="UP001652641"/>
    </source>
</evidence>
<dbReference type="RefSeq" id="XP_072601729.1">
    <property type="nucleotide sequence ID" value="XM_072745628.1"/>
</dbReference>
<dbReference type="Proteomes" id="UP001652641">
    <property type="component" value="Unplaced"/>
</dbReference>
<gene>
    <name evidence="2" type="primary">LOC140597372</name>
</gene>
<protein>
    <submittedName>
        <fullName evidence="2">Uncharacterized protein</fullName>
    </submittedName>
</protein>
<keyword evidence="1" id="KW-1185">Reference proteome</keyword>
<evidence type="ECO:0000313" key="2">
    <source>
        <dbReference type="RefSeq" id="XP_072601729.1"/>
    </source>
</evidence>
<accession>A0ABM4ZGQ0</accession>
<dbReference type="GeneID" id="140597372"/>
<proteinExistence type="predicted"/>
<organism evidence="1 2">
    <name type="scientific">Vulpes vulpes</name>
    <name type="common">Red fox</name>
    <dbReference type="NCBI Taxonomy" id="9627"/>
    <lineage>
        <taxon>Eukaryota</taxon>
        <taxon>Metazoa</taxon>
        <taxon>Chordata</taxon>
        <taxon>Craniata</taxon>
        <taxon>Vertebrata</taxon>
        <taxon>Euteleostomi</taxon>
        <taxon>Mammalia</taxon>
        <taxon>Eutheria</taxon>
        <taxon>Laurasiatheria</taxon>
        <taxon>Carnivora</taxon>
        <taxon>Caniformia</taxon>
        <taxon>Canidae</taxon>
        <taxon>Vulpes</taxon>
    </lineage>
</organism>
<reference evidence="2" key="1">
    <citation type="submission" date="2025-08" db="UniProtKB">
        <authorList>
            <consortium name="RefSeq"/>
        </authorList>
    </citation>
    <scope>IDENTIFICATION</scope>
    <source>
        <tissue evidence="2">Cell line</tissue>
    </source>
</reference>
<name>A0ABM4ZGQ0_VULVU</name>